<dbReference type="KEGG" id="dzi:111278399"/>
<evidence type="ECO:0000313" key="2">
    <source>
        <dbReference type="RefSeq" id="XP_022720780.1"/>
    </source>
</evidence>
<dbReference type="Proteomes" id="UP000515121">
    <property type="component" value="Unplaced"/>
</dbReference>
<dbReference type="Pfam" id="PF14223">
    <property type="entry name" value="Retrotran_gag_2"/>
    <property type="match status" value="1"/>
</dbReference>
<name>A0A6P5WXB6_DURZI</name>
<reference evidence="2" key="1">
    <citation type="submission" date="2025-08" db="UniProtKB">
        <authorList>
            <consortium name="RefSeq"/>
        </authorList>
    </citation>
    <scope>IDENTIFICATION</scope>
    <source>
        <tissue evidence="2">Fruit stalk</tissue>
    </source>
</reference>
<dbReference type="AlphaFoldDB" id="A0A6P5WXB6"/>
<gene>
    <name evidence="2" type="primary">LOC111278399</name>
</gene>
<sequence>MGHVDGTIALPPKTITNDNEITCNPVYTEWVKKDQFVISCLKLALLHDKLQSLSKGTMSIEEYLTKIKSIYDNLPTINHSISDSELVTCTLNGLPNIIEYQPVAFAIENRNNPISFNDLKARLLVHE</sequence>
<dbReference type="RefSeq" id="XP_022720780.1">
    <property type="nucleotide sequence ID" value="XM_022865045.1"/>
</dbReference>
<dbReference type="GeneID" id="111278399"/>
<accession>A0A6P5WXB6</accession>
<organism evidence="1 2">
    <name type="scientific">Durio zibethinus</name>
    <name type="common">Durian</name>
    <dbReference type="NCBI Taxonomy" id="66656"/>
    <lineage>
        <taxon>Eukaryota</taxon>
        <taxon>Viridiplantae</taxon>
        <taxon>Streptophyta</taxon>
        <taxon>Embryophyta</taxon>
        <taxon>Tracheophyta</taxon>
        <taxon>Spermatophyta</taxon>
        <taxon>Magnoliopsida</taxon>
        <taxon>eudicotyledons</taxon>
        <taxon>Gunneridae</taxon>
        <taxon>Pentapetalae</taxon>
        <taxon>rosids</taxon>
        <taxon>malvids</taxon>
        <taxon>Malvales</taxon>
        <taxon>Malvaceae</taxon>
        <taxon>Helicteroideae</taxon>
        <taxon>Durio</taxon>
    </lineage>
</organism>
<protein>
    <submittedName>
        <fullName evidence="2">Uncharacterized protein LOC111278399</fullName>
    </submittedName>
</protein>
<keyword evidence="1" id="KW-1185">Reference proteome</keyword>
<dbReference type="PANTHER" id="PTHR47481">
    <property type="match status" value="1"/>
</dbReference>
<evidence type="ECO:0000313" key="1">
    <source>
        <dbReference type="Proteomes" id="UP000515121"/>
    </source>
</evidence>
<dbReference type="OrthoDB" id="1002371at2759"/>
<proteinExistence type="predicted"/>
<dbReference type="PANTHER" id="PTHR47481:SF22">
    <property type="entry name" value="RETROTRANSPOSON GAG DOMAIN-CONTAINING PROTEIN"/>
    <property type="match status" value="1"/>
</dbReference>